<evidence type="ECO:0000313" key="11">
    <source>
        <dbReference type="Proteomes" id="UP000517892"/>
    </source>
</evidence>
<keyword evidence="6 9" id="KW-0175">Coiled coil</keyword>
<keyword evidence="11" id="KW-1185">Reference proteome</keyword>
<feature type="non-terminal residue" evidence="10">
    <location>
        <position position="1"/>
    </location>
</feature>
<keyword evidence="3" id="KW-0963">Cytoplasm</keyword>
<evidence type="ECO:0000256" key="7">
    <source>
        <dbReference type="ARBA" id="ARBA00023212"/>
    </source>
</evidence>
<evidence type="ECO:0000256" key="3">
    <source>
        <dbReference type="ARBA" id="ARBA00022490"/>
    </source>
</evidence>
<comment type="caution">
    <text evidence="10">The sequence shown here is derived from an EMBL/GenBank/DDBJ whole genome shotgun (WGS) entry which is preliminary data.</text>
</comment>
<evidence type="ECO:0000256" key="4">
    <source>
        <dbReference type="ARBA" id="ARBA00022574"/>
    </source>
</evidence>
<dbReference type="PANTHER" id="PTHR14885">
    <property type="entry name" value="CILIA- AND FLAGELLA-ASSOCIATED PROTEIN 43-RELATED"/>
    <property type="match status" value="1"/>
</dbReference>
<proteinExistence type="predicted"/>
<comment type="subcellular location">
    <subcellularLocation>
        <location evidence="1">Cell projection</location>
        <location evidence="1">Cilium</location>
    </subcellularLocation>
    <subcellularLocation>
        <location evidence="2">Cytoplasm</location>
        <location evidence="2">Cytoskeleton</location>
    </subcellularLocation>
</comment>
<dbReference type="AlphaFoldDB" id="A0A7K4ZU60"/>
<evidence type="ECO:0000256" key="2">
    <source>
        <dbReference type="ARBA" id="ARBA00004245"/>
    </source>
</evidence>
<dbReference type="GO" id="GO:0007288">
    <property type="term" value="P:sperm axoneme assembly"/>
    <property type="evidence" value="ECO:0007669"/>
    <property type="project" value="TreeGrafter"/>
</dbReference>
<evidence type="ECO:0000256" key="9">
    <source>
        <dbReference type="SAM" id="Coils"/>
    </source>
</evidence>
<evidence type="ECO:0000256" key="6">
    <source>
        <dbReference type="ARBA" id="ARBA00023054"/>
    </source>
</evidence>
<dbReference type="Proteomes" id="UP000517892">
    <property type="component" value="Unassembled WGS sequence"/>
</dbReference>
<evidence type="ECO:0000256" key="5">
    <source>
        <dbReference type="ARBA" id="ARBA00022737"/>
    </source>
</evidence>
<evidence type="ECO:0000313" key="10">
    <source>
        <dbReference type="EMBL" id="NWR74983.1"/>
    </source>
</evidence>
<organism evidence="10 11">
    <name type="scientific">Centropus unirufus</name>
    <dbReference type="NCBI Taxonomy" id="1118519"/>
    <lineage>
        <taxon>Eukaryota</taxon>
        <taxon>Metazoa</taxon>
        <taxon>Chordata</taxon>
        <taxon>Craniata</taxon>
        <taxon>Vertebrata</taxon>
        <taxon>Euteleostomi</taxon>
        <taxon>Archelosauria</taxon>
        <taxon>Archosauria</taxon>
        <taxon>Dinosauria</taxon>
        <taxon>Saurischia</taxon>
        <taxon>Theropoda</taxon>
        <taxon>Coelurosauria</taxon>
        <taxon>Aves</taxon>
        <taxon>Neognathae</taxon>
        <taxon>Neoaves</taxon>
        <taxon>Otidimorphae</taxon>
        <taxon>Cuculiformes</taxon>
        <taxon>Centropidae</taxon>
        <taxon>Centropus</taxon>
    </lineage>
</organism>
<sequence length="526" mass="62694">NERLRALDDMMGGVLEVKKEDILKMDIPPPPFISKPEHVWNEEERKIFRQYETRVKELNEEKEEYRKTLEDELEKLRASIQQTTQNFDETLCRLFERKVKSEMVIYQEELKIVNLVYALMLDEELDTREAGLRNFLVKKEKEKVIIWNAVLWKSVIFTVQFLKLECGFTKEFADVPANLLEELRQLYKERPRSPVTEMVSDTANPYGDCAGSAEDYKAALTLLGKSMDELDSPEHRPNELDRSIWKRFCLVRRKKMEFEELMKHKARTLTEMQAFFRRRIDDNEKIKSELEDIFQELRWLWEEKVKFQWNLSVHFLLKQGQVELEGTAIPDYSDAILINRSVIEELNCTITAQGEKKIASMVECKDFSKGIFHLEWEHKKMRMQIEDLKQKAQDIATLPISKDRQLFLTMMNYDSYIAHRISVMEESLGVMDKVHKKNVKKRRRRIKELEKCISLKEQAAHNLSLELREMLVSVSERRHIFEAADTQHVSDKITRQRYREIVKQKHLRDRVKEQEEQFEILQAEVE</sequence>
<dbReference type="EMBL" id="VYZI01000224">
    <property type="protein sequence ID" value="NWR74983.1"/>
    <property type="molecule type" value="Genomic_DNA"/>
</dbReference>
<dbReference type="PANTHER" id="PTHR14885:SF1">
    <property type="entry name" value="CILIA- AND FLAGELLA-ASSOCIATED PROTEIN 43"/>
    <property type="match status" value="1"/>
</dbReference>
<keyword evidence="5" id="KW-0677">Repeat</keyword>
<name>A0A7K4ZU60_9AVES</name>
<protein>
    <submittedName>
        <fullName evidence="10">CFA43 protein</fullName>
    </submittedName>
</protein>
<accession>A0A7K4ZU60</accession>
<gene>
    <name evidence="10" type="primary">Cfap43_0</name>
    <name evidence="10" type="ORF">CENUNI_R03850</name>
</gene>
<feature type="non-terminal residue" evidence="10">
    <location>
        <position position="526"/>
    </location>
</feature>
<keyword evidence="4" id="KW-0853">WD repeat</keyword>
<evidence type="ECO:0000256" key="1">
    <source>
        <dbReference type="ARBA" id="ARBA00004138"/>
    </source>
</evidence>
<feature type="coiled-coil region" evidence="9">
    <location>
        <begin position="41"/>
        <end position="86"/>
    </location>
</feature>
<keyword evidence="7" id="KW-0206">Cytoskeleton</keyword>
<dbReference type="GO" id="GO:0005930">
    <property type="term" value="C:axoneme"/>
    <property type="evidence" value="ECO:0007669"/>
    <property type="project" value="TreeGrafter"/>
</dbReference>
<dbReference type="Pfam" id="PF25828">
    <property type="entry name" value="CC_Cfap43"/>
    <property type="match status" value="1"/>
</dbReference>
<evidence type="ECO:0000256" key="8">
    <source>
        <dbReference type="ARBA" id="ARBA00023273"/>
    </source>
</evidence>
<reference evidence="10 11" key="1">
    <citation type="submission" date="2019-09" db="EMBL/GenBank/DDBJ databases">
        <title>Bird 10,000 Genomes (B10K) Project - Family phase.</title>
        <authorList>
            <person name="Zhang G."/>
        </authorList>
    </citation>
    <scope>NUCLEOTIDE SEQUENCE [LARGE SCALE GENOMIC DNA]</scope>
    <source>
        <strain evidence="10">B10K-DU-017-25</strain>
        <tissue evidence="10">Mixed tissue sample</tissue>
    </source>
</reference>
<keyword evidence="8" id="KW-0966">Cell projection</keyword>
<dbReference type="OrthoDB" id="535167at2759"/>